<dbReference type="InterPro" id="IPR000160">
    <property type="entry name" value="GGDEF_dom"/>
</dbReference>
<dbReference type="RefSeq" id="WP_369210050.1">
    <property type="nucleotide sequence ID" value="NZ_JBFNXQ010000114.1"/>
</dbReference>
<dbReference type="EMBL" id="JBFNXQ010000114">
    <property type="protein sequence ID" value="MEX5721240.1"/>
    <property type="molecule type" value="Genomic_DNA"/>
</dbReference>
<gene>
    <name evidence="4" type="ORF">ABQ292_23055</name>
</gene>
<dbReference type="PANTHER" id="PTHR44757:SF2">
    <property type="entry name" value="BIOFILM ARCHITECTURE MAINTENANCE PROTEIN MBAA"/>
    <property type="match status" value="1"/>
</dbReference>
<protein>
    <submittedName>
        <fullName evidence="4">Bifunctional diguanylate cyclase/phosphodiesterase</fullName>
    </submittedName>
</protein>
<dbReference type="SMART" id="SM00052">
    <property type="entry name" value="EAL"/>
    <property type="match status" value="1"/>
</dbReference>
<accession>A0ABV3XKW7</accession>
<evidence type="ECO:0000313" key="4">
    <source>
        <dbReference type="EMBL" id="MEX5721240.1"/>
    </source>
</evidence>
<feature type="domain" description="EAL" evidence="2">
    <location>
        <begin position="503"/>
        <end position="756"/>
    </location>
</feature>
<feature type="transmembrane region" description="Helical" evidence="1">
    <location>
        <begin position="81"/>
        <end position="102"/>
    </location>
</feature>
<dbReference type="Proteomes" id="UP001560045">
    <property type="component" value="Unassembled WGS sequence"/>
</dbReference>
<dbReference type="CDD" id="cd01948">
    <property type="entry name" value="EAL"/>
    <property type="match status" value="1"/>
</dbReference>
<keyword evidence="5" id="KW-1185">Reference proteome</keyword>
<evidence type="ECO:0000313" key="5">
    <source>
        <dbReference type="Proteomes" id="UP001560045"/>
    </source>
</evidence>
<feature type="transmembrane region" description="Helical" evidence="1">
    <location>
        <begin position="54"/>
        <end position="74"/>
    </location>
</feature>
<dbReference type="Pfam" id="PF00563">
    <property type="entry name" value="EAL"/>
    <property type="match status" value="1"/>
</dbReference>
<dbReference type="InterPro" id="IPR001633">
    <property type="entry name" value="EAL_dom"/>
</dbReference>
<dbReference type="NCBIfam" id="TIGR00254">
    <property type="entry name" value="GGDEF"/>
    <property type="match status" value="1"/>
</dbReference>
<feature type="transmembrane region" description="Helical" evidence="1">
    <location>
        <begin position="117"/>
        <end position="134"/>
    </location>
</feature>
<feature type="transmembrane region" description="Helical" evidence="1">
    <location>
        <begin position="146"/>
        <end position="171"/>
    </location>
</feature>
<dbReference type="InterPro" id="IPR035919">
    <property type="entry name" value="EAL_sf"/>
</dbReference>
<keyword evidence="1" id="KW-0472">Membrane</keyword>
<dbReference type="Pfam" id="PF00990">
    <property type="entry name" value="GGDEF"/>
    <property type="match status" value="1"/>
</dbReference>
<dbReference type="SUPFAM" id="SSF141868">
    <property type="entry name" value="EAL domain-like"/>
    <property type="match status" value="1"/>
</dbReference>
<keyword evidence="1" id="KW-1133">Transmembrane helix</keyword>
<dbReference type="InterPro" id="IPR043128">
    <property type="entry name" value="Rev_trsase/Diguanyl_cyclase"/>
</dbReference>
<name>A0ABV3XKW7_9ACTN</name>
<feature type="transmembrane region" description="Helical" evidence="1">
    <location>
        <begin position="245"/>
        <end position="263"/>
    </location>
</feature>
<evidence type="ECO:0000259" key="3">
    <source>
        <dbReference type="PROSITE" id="PS50887"/>
    </source>
</evidence>
<feature type="transmembrane region" description="Helical" evidence="1">
    <location>
        <begin position="211"/>
        <end position="233"/>
    </location>
</feature>
<dbReference type="PROSITE" id="PS50883">
    <property type="entry name" value="EAL"/>
    <property type="match status" value="1"/>
</dbReference>
<dbReference type="CDD" id="cd01949">
    <property type="entry name" value="GGDEF"/>
    <property type="match status" value="1"/>
</dbReference>
<keyword evidence="1" id="KW-0812">Transmembrane</keyword>
<reference evidence="4 5" key="1">
    <citation type="submission" date="2024-06" db="EMBL/GenBank/DDBJ databases">
        <title>Draft genome sequence of Geodermatophilus badlandi, a novel member of the Geodermatophilaceae isolated from badland sedimentary rocks in the Red desert, Wyoming, USA.</title>
        <authorList>
            <person name="Ben Tekaya S."/>
            <person name="Nouioui I."/>
            <person name="Flores G.M."/>
            <person name="Shaal M.N."/>
            <person name="Bredoire F."/>
            <person name="Basile F."/>
            <person name="Van Diepen L."/>
            <person name="Ward N.L."/>
        </authorList>
    </citation>
    <scope>NUCLEOTIDE SEQUENCE [LARGE SCALE GENOMIC DNA]</scope>
    <source>
        <strain evidence="4 5">WL48A</strain>
    </source>
</reference>
<organism evidence="4 5">
    <name type="scientific">Geodermatophilus maliterrae</name>
    <dbReference type="NCBI Taxonomy" id="3162531"/>
    <lineage>
        <taxon>Bacteria</taxon>
        <taxon>Bacillati</taxon>
        <taxon>Actinomycetota</taxon>
        <taxon>Actinomycetes</taxon>
        <taxon>Geodermatophilales</taxon>
        <taxon>Geodermatophilaceae</taxon>
        <taxon>Geodermatophilus</taxon>
    </lineage>
</organism>
<dbReference type="SUPFAM" id="SSF55073">
    <property type="entry name" value="Nucleotide cyclase"/>
    <property type="match status" value="1"/>
</dbReference>
<dbReference type="InterPro" id="IPR029787">
    <property type="entry name" value="Nucleotide_cyclase"/>
</dbReference>
<sequence>MLHSPPPVPRPAADRSRGPRRVLQAVAAGSGVPYLVSLLPGVRSEAGFSLVLDGWCQTVFVAAVIGLVFCRAVVSDQDRRAWAAFGLGLASFLAGTLVYYALYQDLAVAPYPAWSDLGWVLFYPFAYVALLGMLRTRVPRLSAGVWLDGLVVGLTVAAAGAALALGAAVRAAEGNLDVVLVSLAYPVADLALLTLAAGAIAVIGRGAGASWWWLSGGVGLFAVVDTVYAYQLAHGTYVDGGPVDLGWALAVVCFGAAATRRPARDRGRCREGADALVLPGVCALGALALLLDGYLGGGEPLAGWLAIGAVLAALARTALSFHDVRALADSRRQARTDELTGLVNRRGVYELLTSLDEELAAGAEVAVLLVDLDRFKEINDSLGHAAGDELLRQVGPRLAADLRATDVLARLGGDEFVVLARDLDADGATALGERIRTRLREPFRSGSMDLTVDGSVGIAVGPVQARCAEELLQMADLAMYAAKRRRTGVAVYDEARDGQGRHRLELADQLRRGIAGGELVLHYQPKLAFDGDHVVGVEALARWRHPERGLLFPDTFIEVAESSGLMGELTVAVLDLALAQARTWADSGHRLSVAVNVSPSNLVDDRFPDEVAQRLRVHGLPASALVLEVTESLLMEDRERAVSVLRRLRDAGVGIAIDDYGTGYSSLAYLAELPVTELKLDRAFVGTMVDSPRNSAIVTSTLQLSHALGLVLVAEGAEDQATVDALADLGCDQVQGYHLSRPLPPEQLLGWLRDRAVRATAVPA</sequence>
<dbReference type="PROSITE" id="PS50887">
    <property type="entry name" value="GGDEF"/>
    <property type="match status" value="1"/>
</dbReference>
<dbReference type="SMART" id="SM00267">
    <property type="entry name" value="GGDEF"/>
    <property type="match status" value="1"/>
</dbReference>
<feature type="transmembrane region" description="Helical" evidence="1">
    <location>
        <begin position="275"/>
        <end position="295"/>
    </location>
</feature>
<dbReference type="PANTHER" id="PTHR44757">
    <property type="entry name" value="DIGUANYLATE CYCLASE DGCP"/>
    <property type="match status" value="1"/>
</dbReference>
<dbReference type="InterPro" id="IPR052155">
    <property type="entry name" value="Biofilm_reg_signaling"/>
</dbReference>
<dbReference type="Gene3D" id="3.20.20.450">
    <property type="entry name" value="EAL domain"/>
    <property type="match status" value="1"/>
</dbReference>
<proteinExistence type="predicted"/>
<dbReference type="Gene3D" id="3.30.70.270">
    <property type="match status" value="1"/>
</dbReference>
<evidence type="ECO:0000259" key="2">
    <source>
        <dbReference type="PROSITE" id="PS50883"/>
    </source>
</evidence>
<comment type="caution">
    <text evidence="4">The sequence shown here is derived from an EMBL/GenBank/DDBJ whole genome shotgun (WGS) entry which is preliminary data.</text>
</comment>
<feature type="transmembrane region" description="Helical" evidence="1">
    <location>
        <begin position="183"/>
        <end position="204"/>
    </location>
</feature>
<evidence type="ECO:0000256" key="1">
    <source>
        <dbReference type="SAM" id="Phobius"/>
    </source>
</evidence>
<feature type="domain" description="GGDEF" evidence="3">
    <location>
        <begin position="363"/>
        <end position="494"/>
    </location>
</feature>